<dbReference type="Proteomes" id="UP000585474">
    <property type="component" value="Unassembled WGS sequence"/>
</dbReference>
<name>A0A7J0EGD0_9ERIC</name>
<protein>
    <submittedName>
        <fullName evidence="1">Uncharacterized protein</fullName>
    </submittedName>
</protein>
<gene>
    <name evidence="1" type="ORF">Acr_04g0002720</name>
</gene>
<keyword evidence="2" id="KW-1185">Reference proteome</keyword>
<reference evidence="1 2" key="1">
    <citation type="submission" date="2019-07" db="EMBL/GenBank/DDBJ databases">
        <title>De Novo Assembly of kiwifruit Actinidia rufa.</title>
        <authorList>
            <person name="Sugita-Konishi S."/>
            <person name="Sato K."/>
            <person name="Mori E."/>
            <person name="Abe Y."/>
            <person name="Kisaki G."/>
            <person name="Hamano K."/>
            <person name="Suezawa K."/>
            <person name="Otani M."/>
            <person name="Fukuda T."/>
            <person name="Manabe T."/>
            <person name="Gomi K."/>
            <person name="Tabuchi M."/>
            <person name="Akimitsu K."/>
            <person name="Kataoka I."/>
        </authorList>
    </citation>
    <scope>NUCLEOTIDE SEQUENCE [LARGE SCALE GENOMIC DNA]</scope>
    <source>
        <strain evidence="2">cv. Fuchu</strain>
    </source>
</reference>
<comment type="caution">
    <text evidence="1">The sequence shown here is derived from an EMBL/GenBank/DDBJ whole genome shotgun (WGS) entry which is preliminary data.</text>
</comment>
<dbReference type="EMBL" id="BJWL01000004">
    <property type="protein sequence ID" value="GFY85534.1"/>
    <property type="molecule type" value="Genomic_DNA"/>
</dbReference>
<evidence type="ECO:0000313" key="1">
    <source>
        <dbReference type="EMBL" id="GFY85534.1"/>
    </source>
</evidence>
<organism evidence="1 2">
    <name type="scientific">Actinidia rufa</name>
    <dbReference type="NCBI Taxonomy" id="165716"/>
    <lineage>
        <taxon>Eukaryota</taxon>
        <taxon>Viridiplantae</taxon>
        <taxon>Streptophyta</taxon>
        <taxon>Embryophyta</taxon>
        <taxon>Tracheophyta</taxon>
        <taxon>Spermatophyta</taxon>
        <taxon>Magnoliopsida</taxon>
        <taxon>eudicotyledons</taxon>
        <taxon>Gunneridae</taxon>
        <taxon>Pentapetalae</taxon>
        <taxon>asterids</taxon>
        <taxon>Ericales</taxon>
        <taxon>Actinidiaceae</taxon>
        <taxon>Actinidia</taxon>
    </lineage>
</organism>
<evidence type="ECO:0000313" key="2">
    <source>
        <dbReference type="Proteomes" id="UP000585474"/>
    </source>
</evidence>
<proteinExistence type="predicted"/>
<sequence>MTTTAQIEAEPEPRQNQMREHTMAWVVGVLSDLRKAKSGRGPMIPRRKMVAGGCAAVRVQVQGQGQGDGWTDCGDGWSGGCTEAGLLAVGWTETGLHRGLHSGCTEDWAAVGLHRGVNKRGCCWPATEDVAAQRTWARGLHRGVVWWLLAGLGLGCTGGAAQRRPVAVLVAVGLGFGLPCKQCGG</sequence>
<accession>A0A7J0EGD0</accession>
<dbReference type="AlphaFoldDB" id="A0A7J0EGD0"/>